<feature type="coiled-coil region" evidence="1">
    <location>
        <begin position="4"/>
        <end position="35"/>
    </location>
</feature>
<reference evidence="2 3" key="1">
    <citation type="submission" date="2014-06" db="EMBL/GenBank/DDBJ databases">
        <authorList>
            <person name="Swart Estienne"/>
        </authorList>
    </citation>
    <scope>NUCLEOTIDE SEQUENCE [LARGE SCALE GENOMIC DNA]</scope>
    <source>
        <strain evidence="2 3">130c</strain>
    </source>
</reference>
<keyword evidence="1" id="KW-0175">Coiled coil</keyword>
<accession>A0A077ZTX9</accession>
<evidence type="ECO:0000313" key="3">
    <source>
        <dbReference type="Proteomes" id="UP000039865"/>
    </source>
</evidence>
<dbReference type="Proteomes" id="UP000039865">
    <property type="component" value="Unassembled WGS sequence"/>
</dbReference>
<gene>
    <name evidence="2" type="primary">Contig12117.g12953</name>
    <name evidence="2" type="ORF">STYLEM_856</name>
</gene>
<dbReference type="EMBL" id="CCKQ01000809">
    <property type="protein sequence ID" value="CDW71906.1"/>
    <property type="molecule type" value="Genomic_DNA"/>
</dbReference>
<evidence type="ECO:0000256" key="1">
    <source>
        <dbReference type="SAM" id="Coils"/>
    </source>
</evidence>
<dbReference type="OrthoDB" id="10560178at2759"/>
<dbReference type="InParanoid" id="A0A077ZTX9"/>
<evidence type="ECO:0000313" key="2">
    <source>
        <dbReference type="EMBL" id="CDW71906.1"/>
    </source>
</evidence>
<dbReference type="AlphaFoldDB" id="A0A077ZTX9"/>
<sequence>MLKKAAQQQTLKDLNQKLTERLNKNVEEIDKLMKNANVPQYTAVPDIGVLQNLLGECEDSEFWHNFKKAAPILFCSAIEHDVGMKQLRDMSFIEELLKTKSIMRLMKDKVAKGDADIDIVEYSLATKMLENKLQVLQALNINVESSEDQNKITLNVHGSGKSIEIDLVKLREAITIHDKKVEEKEAIVENKAIVEHINIDNITDEEFLKLATEKILPLQKTANKTLTKESFIKIFKYTGDFAKIKAREVKSKAQERRCAEFGKDAKKYLDALKQTVQEEEQAYEKSSQEMFEKICITPEMFERSQQELMMDPYVSMELFNMGISMEQPSGEAPAELTNEKTVSLVKESNNFAFDLFKKEYLDQLRYDPMMMPVLISAIAHDWVYKNHGFTEDQFKAALFTHKIYEDPEVAMHMQTKQMELLQLSGGFNPMMMGMGGMGGMGGPPPMGPPMGGYGGAGPYGGPGLF</sequence>
<protein>
    <submittedName>
        <fullName evidence="2">Uncharacterized protein</fullName>
    </submittedName>
</protein>
<proteinExistence type="predicted"/>
<name>A0A077ZTX9_STYLE</name>
<keyword evidence="3" id="KW-1185">Reference proteome</keyword>
<organism evidence="2 3">
    <name type="scientific">Stylonychia lemnae</name>
    <name type="common">Ciliate</name>
    <dbReference type="NCBI Taxonomy" id="5949"/>
    <lineage>
        <taxon>Eukaryota</taxon>
        <taxon>Sar</taxon>
        <taxon>Alveolata</taxon>
        <taxon>Ciliophora</taxon>
        <taxon>Intramacronucleata</taxon>
        <taxon>Spirotrichea</taxon>
        <taxon>Stichotrichia</taxon>
        <taxon>Sporadotrichida</taxon>
        <taxon>Oxytrichidae</taxon>
        <taxon>Stylonychinae</taxon>
        <taxon>Stylonychia</taxon>
    </lineage>
</organism>